<name>A0A6J4SQX0_9ACTN</name>
<dbReference type="Pfam" id="PF04545">
    <property type="entry name" value="Sigma70_r4"/>
    <property type="match status" value="1"/>
</dbReference>
<keyword evidence="3" id="KW-0238">DNA-binding</keyword>
<dbReference type="SUPFAM" id="SSF88659">
    <property type="entry name" value="Sigma3 and sigma4 domains of RNA polymerase sigma factors"/>
    <property type="match status" value="2"/>
</dbReference>
<dbReference type="InterPro" id="IPR014322">
    <property type="entry name" value="RNA_pol_sigma-B/F/G"/>
</dbReference>
<feature type="domain" description="RNA polymerase sigma-70 region 2" evidence="6">
    <location>
        <begin position="28"/>
        <end position="97"/>
    </location>
</feature>
<evidence type="ECO:0000256" key="2">
    <source>
        <dbReference type="ARBA" id="ARBA00023082"/>
    </source>
</evidence>
<dbReference type="Gene3D" id="1.20.120.1810">
    <property type="match status" value="1"/>
</dbReference>
<gene>
    <name evidence="8" type="ORF">AVDCRST_MAG85-1875</name>
</gene>
<dbReference type="SUPFAM" id="SSF88946">
    <property type="entry name" value="Sigma2 domain of RNA polymerase sigma factors"/>
    <property type="match status" value="1"/>
</dbReference>
<keyword evidence="2" id="KW-0731">Sigma factor</keyword>
<protein>
    <submittedName>
        <fullName evidence="8">RNA polymerase sigma factor SigB</fullName>
    </submittedName>
</protein>
<dbReference type="InterPro" id="IPR013324">
    <property type="entry name" value="RNA_pol_sigma_r3/r4-like"/>
</dbReference>
<evidence type="ECO:0000259" key="7">
    <source>
        <dbReference type="Pfam" id="PF04545"/>
    </source>
</evidence>
<evidence type="ECO:0000259" key="6">
    <source>
        <dbReference type="Pfam" id="PF04542"/>
    </source>
</evidence>
<dbReference type="NCBIfam" id="TIGR02937">
    <property type="entry name" value="sigma70-ECF"/>
    <property type="match status" value="1"/>
</dbReference>
<dbReference type="PANTHER" id="PTHR30385">
    <property type="entry name" value="SIGMA FACTOR F FLAGELLAR"/>
    <property type="match status" value="1"/>
</dbReference>
<dbReference type="InterPro" id="IPR014284">
    <property type="entry name" value="RNA_pol_sigma-70_dom"/>
</dbReference>
<dbReference type="EMBL" id="CADCVT010000204">
    <property type="protein sequence ID" value="CAA9502874.1"/>
    <property type="molecule type" value="Genomic_DNA"/>
</dbReference>
<dbReference type="InterPro" id="IPR007630">
    <property type="entry name" value="RNA_pol_sigma70_r4"/>
</dbReference>
<dbReference type="Pfam" id="PF04542">
    <property type="entry name" value="Sigma70_r2"/>
    <property type="match status" value="1"/>
</dbReference>
<feature type="domain" description="RNA polymerase sigma-70 region 3" evidence="5">
    <location>
        <begin position="108"/>
        <end position="166"/>
    </location>
</feature>
<evidence type="ECO:0000313" key="8">
    <source>
        <dbReference type="EMBL" id="CAA9502874.1"/>
    </source>
</evidence>
<feature type="domain" description="RNA polymerase sigma-70 region 4" evidence="7">
    <location>
        <begin position="195"/>
        <end position="242"/>
    </location>
</feature>
<accession>A0A6J4SQX0</accession>
<dbReference type="InterPro" id="IPR036388">
    <property type="entry name" value="WH-like_DNA-bd_sf"/>
</dbReference>
<dbReference type="AlphaFoldDB" id="A0A6J4SQX0"/>
<sequence>MAAIAQTKDETLFRRYREERSPALRRELVERWMPLARQLAAHYRVRDESYEDLLQVASLGLLKSINGYDPDRGIAFTSYAVPTILGEVRRHFRDRAWSVRVPRALQELALDVEKATVRMTTELGRSPTIPEVADALGRTPEAVLEAKQAGDAYSATSLESQRGEDPDAPTLGDTLGAVDGGFHAAEDRATLTSLLVSIPERDREVLRLRFEDDLTQTEIATRIGVSQMAVSRIIRRSIDRMRLAA</sequence>
<dbReference type="Pfam" id="PF04539">
    <property type="entry name" value="Sigma70_r3"/>
    <property type="match status" value="1"/>
</dbReference>
<evidence type="ECO:0000256" key="1">
    <source>
        <dbReference type="ARBA" id="ARBA00023015"/>
    </source>
</evidence>
<keyword evidence="4" id="KW-0804">Transcription</keyword>
<dbReference type="InterPro" id="IPR000943">
    <property type="entry name" value="RNA_pol_sigma70"/>
</dbReference>
<dbReference type="GO" id="GO:0006352">
    <property type="term" value="P:DNA-templated transcription initiation"/>
    <property type="evidence" value="ECO:0007669"/>
    <property type="project" value="InterPro"/>
</dbReference>
<dbReference type="CDD" id="cd06171">
    <property type="entry name" value="Sigma70_r4"/>
    <property type="match status" value="1"/>
</dbReference>
<evidence type="ECO:0000259" key="5">
    <source>
        <dbReference type="Pfam" id="PF04539"/>
    </source>
</evidence>
<dbReference type="PANTHER" id="PTHR30385:SF4">
    <property type="entry name" value="RNA POLYMERASE SIGMA-E FACTOR"/>
    <property type="match status" value="1"/>
</dbReference>
<keyword evidence="1" id="KW-0805">Transcription regulation</keyword>
<dbReference type="InterPro" id="IPR007624">
    <property type="entry name" value="RNA_pol_sigma70_r3"/>
</dbReference>
<evidence type="ECO:0000256" key="4">
    <source>
        <dbReference type="ARBA" id="ARBA00023163"/>
    </source>
</evidence>
<dbReference type="Gene3D" id="1.10.10.10">
    <property type="entry name" value="Winged helix-like DNA-binding domain superfamily/Winged helix DNA-binding domain"/>
    <property type="match status" value="2"/>
</dbReference>
<dbReference type="PRINTS" id="PR00046">
    <property type="entry name" value="SIGMA70FCT"/>
</dbReference>
<dbReference type="GO" id="GO:0016987">
    <property type="term" value="F:sigma factor activity"/>
    <property type="evidence" value="ECO:0007669"/>
    <property type="project" value="UniProtKB-KW"/>
</dbReference>
<dbReference type="NCBIfam" id="TIGR02980">
    <property type="entry name" value="SigBFG"/>
    <property type="match status" value="1"/>
</dbReference>
<reference evidence="8" key="1">
    <citation type="submission" date="2020-02" db="EMBL/GenBank/DDBJ databases">
        <authorList>
            <person name="Meier V. D."/>
        </authorList>
    </citation>
    <scope>NUCLEOTIDE SEQUENCE</scope>
    <source>
        <strain evidence="8">AVDCRST_MAG85</strain>
    </source>
</reference>
<proteinExistence type="predicted"/>
<dbReference type="InterPro" id="IPR007627">
    <property type="entry name" value="RNA_pol_sigma70_r2"/>
</dbReference>
<dbReference type="InterPro" id="IPR013325">
    <property type="entry name" value="RNA_pol_sigma_r2"/>
</dbReference>
<dbReference type="GO" id="GO:0003677">
    <property type="term" value="F:DNA binding"/>
    <property type="evidence" value="ECO:0007669"/>
    <property type="project" value="UniProtKB-KW"/>
</dbReference>
<organism evidence="8">
    <name type="scientific">uncultured Solirubrobacteraceae bacterium</name>
    <dbReference type="NCBI Taxonomy" id="1162706"/>
    <lineage>
        <taxon>Bacteria</taxon>
        <taxon>Bacillati</taxon>
        <taxon>Actinomycetota</taxon>
        <taxon>Thermoleophilia</taxon>
        <taxon>Solirubrobacterales</taxon>
        <taxon>Solirubrobacteraceae</taxon>
        <taxon>environmental samples</taxon>
    </lineage>
</organism>
<evidence type="ECO:0000256" key="3">
    <source>
        <dbReference type="ARBA" id="ARBA00023125"/>
    </source>
</evidence>